<accession>A0ACC0VB43</accession>
<dbReference type="EMBL" id="CM047941">
    <property type="protein sequence ID" value="KAI9903343.1"/>
    <property type="molecule type" value="Genomic_DNA"/>
</dbReference>
<proteinExistence type="predicted"/>
<protein>
    <submittedName>
        <fullName evidence="1">Uncharacterized protein</fullName>
    </submittedName>
</protein>
<reference evidence="1" key="1">
    <citation type="submission" date="2022-10" db="EMBL/GenBank/DDBJ databases">
        <title>Complete Genome of Trichothecium roseum strain YXFP-22015, a Plant Pathogen Isolated from Citrus.</title>
        <authorList>
            <person name="Wang Y."/>
            <person name="Zhu L."/>
        </authorList>
    </citation>
    <scope>NUCLEOTIDE SEQUENCE</scope>
    <source>
        <strain evidence="1">YXFP-22015</strain>
    </source>
</reference>
<evidence type="ECO:0000313" key="2">
    <source>
        <dbReference type="Proteomes" id="UP001163324"/>
    </source>
</evidence>
<name>A0ACC0VB43_9HYPO</name>
<dbReference type="Proteomes" id="UP001163324">
    <property type="component" value="Chromosome 2"/>
</dbReference>
<gene>
    <name evidence="1" type="ORF">N3K66_002695</name>
</gene>
<comment type="caution">
    <text evidence="1">The sequence shown here is derived from an EMBL/GenBank/DDBJ whole genome shotgun (WGS) entry which is preliminary data.</text>
</comment>
<evidence type="ECO:0000313" key="1">
    <source>
        <dbReference type="EMBL" id="KAI9903343.1"/>
    </source>
</evidence>
<organism evidence="1 2">
    <name type="scientific">Trichothecium roseum</name>
    <dbReference type="NCBI Taxonomy" id="47278"/>
    <lineage>
        <taxon>Eukaryota</taxon>
        <taxon>Fungi</taxon>
        <taxon>Dikarya</taxon>
        <taxon>Ascomycota</taxon>
        <taxon>Pezizomycotina</taxon>
        <taxon>Sordariomycetes</taxon>
        <taxon>Hypocreomycetidae</taxon>
        <taxon>Hypocreales</taxon>
        <taxon>Hypocreales incertae sedis</taxon>
        <taxon>Trichothecium</taxon>
    </lineage>
</organism>
<keyword evidence="2" id="KW-1185">Reference proteome</keyword>
<sequence length="484" mass="54765">MPVDYSKWDALELSDDSDIEVHPNVDKRSFIRAKQNQIHQERDHRRHQIATYKYERIINDGLLKRISTLLSALKAHAHEANTRDPGEVAFKAVVSTASNTEDDTPPPRPEGVHSEEQELPKYSKMMATLLDQVKKALDEKKPDDRYKGMIEEVQGHHDKVSNLQKELLEKLEELEKQDGKKITSEGLREGFNSSHVSKSTPADKKGESSTEAELLNPGFRSSNSASPKETPGTAKVDEDQEIEASPLAKRFAQIKVNDSSASHNFIRENPQILRQESETDGILGLAFEAALEDKFEYARQCVHQALLLQYCRGLGGVQGVQMFFKGITTKGHKAQEMFFKDVQDTYSRIRNRTREILKEREEQPEGVEQIQLHPMDENTIITISIPPANSQDPEEQKAREIYDGFPAIMRKALETESLDEVNKVLGDMKVAEAEEMVNLFGEAGILSLEEQIIDATTEEGKQQLKEMEKKNAEEKETGKTEDPE</sequence>